<keyword evidence="3" id="KW-1185">Reference proteome</keyword>
<feature type="transmembrane region" description="Helical" evidence="1">
    <location>
        <begin position="180"/>
        <end position="202"/>
    </location>
</feature>
<evidence type="ECO:0000256" key="1">
    <source>
        <dbReference type="SAM" id="Phobius"/>
    </source>
</evidence>
<protein>
    <submittedName>
        <fullName evidence="2">Uncharacterized protein</fullName>
    </submittedName>
</protein>
<evidence type="ECO:0000313" key="3">
    <source>
        <dbReference type="Proteomes" id="UP000326757"/>
    </source>
</evidence>
<reference evidence="2 3" key="1">
    <citation type="submission" date="2019-06" db="EMBL/GenBank/DDBJ databases">
        <title>Genome Sequence of the Brown Rot Fungal Pathogen Monilinia laxa.</title>
        <authorList>
            <person name="De Miccolis Angelini R.M."/>
            <person name="Landi L."/>
            <person name="Abate D."/>
            <person name="Pollastro S."/>
            <person name="Romanazzi G."/>
            <person name="Faretra F."/>
        </authorList>
    </citation>
    <scope>NUCLEOTIDE SEQUENCE [LARGE SCALE GENOMIC DNA]</scope>
    <source>
        <strain evidence="2 3">Mlax316</strain>
    </source>
</reference>
<organism evidence="2 3">
    <name type="scientific">Monilinia laxa</name>
    <name type="common">Brown rot fungus</name>
    <name type="synonym">Sclerotinia laxa</name>
    <dbReference type="NCBI Taxonomy" id="61186"/>
    <lineage>
        <taxon>Eukaryota</taxon>
        <taxon>Fungi</taxon>
        <taxon>Dikarya</taxon>
        <taxon>Ascomycota</taxon>
        <taxon>Pezizomycotina</taxon>
        <taxon>Leotiomycetes</taxon>
        <taxon>Helotiales</taxon>
        <taxon>Sclerotiniaceae</taxon>
        <taxon>Monilinia</taxon>
    </lineage>
</organism>
<proteinExistence type="predicted"/>
<name>A0A5N6K0I4_MONLA</name>
<dbReference type="EMBL" id="VIGI01000010">
    <property type="protein sequence ID" value="KAB8295229.1"/>
    <property type="molecule type" value="Genomic_DNA"/>
</dbReference>
<dbReference type="OrthoDB" id="3561832at2759"/>
<accession>A0A5N6K0I4</accession>
<gene>
    <name evidence="2" type="ORF">EYC80_007145</name>
</gene>
<keyword evidence="1" id="KW-1133">Transmembrane helix</keyword>
<sequence length="321" mass="34183">MTTPEVPEQVGSAVSIAVGILTSSVFSLVASVNNVAIPESTGSTLISGESSSSSSPNIVIITTSTATTFPSVSIDMPVTTSSSNIRTTDSIIPDAVSTPFPYDVSTVPVAPSRILDTTPSVNISPQSIISYTVPSLPTSAASSMNSALNRPQATTLMLLYLLQPNPTTSNKPSSTHTGTYIGAAVGGAILLILLLLSIVCLARRRKHKHPKYHPDRPAFIGGYELKLDKVGDLQRVVHEKRVRRKTFEAWKRGVVPDLDPDDVPCQSVFNVLGESTKAAYLSSLADINEEVMVPNQGVREEGEALVGDDHDVYIVSPIEEE</sequence>
<dbReference type="Proteomes" id="UP000326757">
    <property type="component" value="Unassembled WGS sequence"/>
</dbReference>
<keyword evidence="1" id="KW-0472">Membrane</keyword>
<keyword evidence="1" id="KW-0812">Transmembrane</keyword>
<dbReference type="AlphaFoldDB" id="A0A5N6K0I4"/>
<evidence type="ECO:0000313" key="2">
    <source>
        <dbReference type="EMBL" id="KAB8295229.1"/>
    </source>
</evidence>
<comment type="caution">
    <text evidence="2">The sequence shown here is derived from an EMBL/GenBank/DDBJ whole genome shotgun (WGS) entry which is preliminary data.</text>
</comment>